<dbReference type="AlphaFoldDB" id="A0A136WCZ5"/>
<keyword evidence="1" id="KW-0175">Coiled coil</keyword>
<evidence type="ECO:0008006" key="5">
    <source>
        <dbReference type="Google" id="ProtNLM"/>
    </source>
</evidence>
<dbReference type="OrthoDB" id="2036398at2"/>
<evidence type="ECO:0000313" key="4">
    <source>
        <dbReference type="Proteomes" id="UP000070539"/>
    </source>
</evidence>
<keyword evidence="4" id="KW-1185">Reference proteome</keyword>
<accession>A0A136WCZ5</accession>
<sequence>MAKHATEEQIKNLSADYIYQQAIGSLLLLLLSAMEEEEMGVSALPYEIPQDLAEIRKEIRQYLLRLEDLLENNDQERTLALAECLELKKRLLSIYEIVFSYFSQWNIVSTNISDQITLRKYTEDGVAQKQVEWSLFFADCHAFIESAQTAQEKSNYMGQLLKCVPIFMTRDKYYANVKQCLNTAFAEESKEFMDKSLQTFEGFCCPESNALYGKYFTEIAEELGKKRMLLPHKLTNEELAVSFEEMNGLLESLEDIEEYFSCILHDINSLILLFYLTYTFEDLTQKDVAYSDLYHSVCDFFGGEWNSTEKAAYLDTLNEQLEKAVEPVIDKATEIGHKEYDLLQKIGSFEDFSEDTKKVLMTEDFIRDCFFGNLNDELFRFDLPQDLPLATQEEKNILIDDFIAKTRNSFDTLPVQTRKIAMQTLLSALPPVGTVQDIMDCIMEAIDNVSTDEQRILIVDKVGTVFADNGYESIAAPEDDPNDDGSSNHHHHHDCDCGHDHHHHH</sequence>
<feature type="region of interest" description="Disordered" evidence="2">
    <location>
        <begin position="473"/>
        <end position="505"/>
    </location>
</feature>
<proteinExistence type="predicted"/>
<evidence type="ECO:0000256" key="1">
    <source>
        <dbReference type="SAM" id="Coils"/>
    </source>
</evidence>
<feature type="coiled-coil region" evidence="1">
    <location>
        <begin position="52"/>
        <end position="79"/>
    </location>
</feature>
<name>A0A136WCZ5_9FIRM</name>
<dbReference type="STRING" id="36847.CLNEO_23050"/>
<evidence type="ECO:0000256" key="2">
    <source>
        <dbReference type="SAM" id="MobiDB-lite"/>
    </source>
</evidence>
<dbReference type="RefSeq" id="WP_066089158.1">
    <property type="nucleotide sequence ID" value="NZ_LRVM01000008.1"/>
</dbReference>
<organism evidence="3 4">
    <name type="scientific">Anaerotignum neopropionicum</name>
    <dbReference type="NCBI Taxonomy" id="36847"/>
    <lineage>
        <taxon>Bacteria</taxon>
        <taxon>Bacillati</taxon>
        <taxon>Bacillota</taxon>
        <taxon>Clostridia</taxon>
        <taxon>Lachnospirales</taxon>
        <taxon>Anaerotignaceae</taxon>
        <taxon>Anaerotignum</taxon>
    </lineage>
</organism>
<dbReference type="EMBL" id="LRVM01000008">
    <property type="protein sequence ID" value="KXL52371.1"/>
    <property type="molecule type" value="Genomic_DNA"/>
</dbReference>
<protein>
    <recommendedName>
        <fullName evidence="5">TerB-C domain-containing protein</fullName>
    </recommendedName>
</protein>
<evidence type="ECO:0000313" key="3">
    <source>
        <dbReference type="EMBL" id="KXL52371.1"/>
    </source>
</evidence>
<reference evidence="3 4" key="1">
    <citation type="submission" date="2016-01" db="EMBL/GenBank/DDBJ databases">
        <title>Genome sequence of Clostridium neopropionicum X4, DSM-3847.</title>
        <authorList>
            <person name="Poehlein A."/>
            <person name="Beck M.H."/>
            <person name="Bengelsdorf F.R."/>
            <person name="Daniel R."/>
            <person name="Duerre P."/>
        </authorList>
    </citation>
    <scope>NUCLEOTIDE SEQUENCE [LARGE SCALE GENOMIC DNA]</scope>
    <source>
        <strain evidence="3 4">DSM-3847</strain>
    </source>
</reference>
<comment type="caution">
    <text evidence="3">The sequence shown here is derived from an EMBL/GenBank/DDBJ whole genome shotgun (WGS) entry which is preliminary data.</text>
</comment>
<gene>
    <name evidence="3" type="ORF">CLNEO_23050</name>
</gene>
<dbReference type="Proteomes" id="UP000070539">
    <property type="component" value="Unassembled WGS sequence"/>
</dbReference>